<gene>
    <name evidence="2" type="ordered locus">Caci_6341</name>
</gene>
<dbReference type="RefSeq" id="WP_015794924.1">
    <property type="nucleotide sequence ID" value="NC_013131.1"/>
</dbReference>
<protein>
    <submittedName>
        <fullName evidence="2">Uncharacterized protein</fullName>
    </submittedName>
</protein>
<reference evidence="2 3" key="1">
    <citation type="journal article" date="2009" name="Stand. Genomic Sci.">
        <title>Complete genome sequence of Catenulispora acidiphila type strain (ID 139908).</title>
        <authorList>
            <person name="Copeland A."/>
            <person name="Lapidus A."/>
            <person name="Glavina Del Rio T."/>
            <person name="Nolan M."/>
            <person name="Lucas S."/>
            <person name="Chen F."/>
            <person name="Tice H."/>
            <person name="Cheng J.F."/>
            <person name="Bruce D."/>
            <person name="Goodwin L."/>
            <person name="Pitluck S."/>
            <person name="Mikhailova N."/>
            <person name="Pati A."/>
            <person name="Ivanova N."/>
            <person name="Mavromatis K."/>
            <person name="Chen A."/>
            <person name="Palaniappan K."/>
            <person name="Chain P."/>
            <person name="Land M."/>
            <person name="Hauser L."/>
            <person name="Chang Y.J."/>
            <person name="Jeffries C.D."/>
            <person name="Chertkov O."/>
            <person name="Brettin T."/>
            <person name="Detter J.C."/>
            <person name="Han C."/>
            <person name="Ali Z."/>
            <person name="Tindall B.J."/>
            <person name="Goker M."/>
            <person name="Bristow J."/>
            <person name="Eisen J.A."/>
            <person name="Markowitz V."/>
            <person name="Hugenholtz P."/>
            <person name="Kyrpides N.C."/>
            <person name="Klenk H.P."/>
        </authorList>
    </citation>
    <scope>NUCLEOTIDE SEQUENCE [LARGE SCALE GENOMIC DNA]</scope>
    <source>
        <strain evidence="3">DSM 44928 / JCM 14897 / NBRC 102108 / NRRL B-24433 / ID139908</strain>
    </source>
</reference>
<sequence>METAAFIFILVLLVAPIVYGLERNERRQNGPRPQLNGSAGGQDRDLERTWHDISVSRRV</sequence>
<organism evidence="2 3">
    <name type="scientific">Catenulispora acidiphila (strain DSM 44928 / JCM 14897 / NBRC 102108 / NRRL B-24433 / ID139908)</name>
    <dbReference type="NCBI Taxonomy" id="479433"/>
    <lineage>
        <taxon>Bacteria</taxon>
        <taxon>Bacillati</taxon>
        <taxon>Actinomycetota</taxon>
        <taxon>Actinomycetes</taxon>
        <taxon>Catenulisporales</taxon>
        <taxon>Catenulisporaceae</taxon>
        <taxon>Catenulispora</taxon>
    </lineage>
</organism>
<dbReference type="EMBL" id="CP001700">
    <property type="protein sequence ID" value="ACU75195.1"/>
    <property type="molecule type" value="Genomic_DNA"/>
</dbReference>
<evidence type="ECO:0000256" key="1">
    <source>
        <dbReference type="SAM" id="MobiDB-lite"/>
    </source>
</evidence>
<dbReference type="InParanoid" id="C7QKC1"/>
<dbReference type="Proteomes" id="UP000000851">
    <property type="component" value="Chromosome"/>
</dbReference>
<keyword evidence="3" id="KW-1185">Reference proteome</keyword>
<dbReference type="KEGG" id="cai:Caci_6341"/>
<evidence type="ECO:0000313" key="3">
    <source>
        <dbReference type="Proteomes" id="UP000000851"/>
    </source>
</evidence>
<proteinExistence type="predicted"/>
<feature type="compositionally biased region" description="Basic and acidic residues" evidence="1">
    <location>
        <begin position="42"/>
        <end position="59"/>
    </location>
</feature>
<dbReference type="HOGENOM" id="CLU_2951810_0_0_11"/>
<accession>C7QKC1</accession>
<name>C7QKC1_CATAD</name>
<evidence type="ECO:0000313" key="2">
    <source>
        <dbReference type="EMBL" id="ACU75195.1"/>
    </source>
</evidence>
<dbReference type="OrthoDB" id="3701174at2"/>
<feature type="region of interest" description="Disordered" evidence="1">
    <location>
        <begin position="25"/>
        <end position="59"/>
    </location>
</feature>
<dbReference type="AlphaFoldDB" id="C7QKC1"/>